<dbReference type="OrthoDB" id="9179585at2"/>
<feature type="modified residue" description="4-aspartylphosphate" evidence="3">
    <location>
        <position position="57"/>
    </location>
</feature>
<keyword evidence="1 3" id="KW-0597">Phosphoprotein</keyword>
<dbReference type="SUPFAM" id="SSF52172">
    <property type="entry name" value="CheY-like"/>
    <property type="match status" value="1"/>
</dbReference>
<dbReference type="CDD" id="cd17546">
    <property type="entry name" value="REC_hyHK_CKI1_RcsC-like"/>
    <property type="match status" value="1"/>
</dbReference>
<evidence type="ECO:0000259" key="4">
    <source>
        <dbReference type="PROSITE" id="PS50110"/>
    </source>
</evidence>
<dbReference type="RefSeq" id="WP_071114914.1">
    <property type="nucleotide sequence ID" value="NZ_MKCS01000001.1"/>
</dbReference>
<evidence type="ECO:0000313" key="8">
    <source>
        <dbReference type="Proteomes" id="UP000180280"/>
    </source>
</evidence>
<keyword evidence="8" id="KW-1185">Reference proteome</keyword>
<evidence type="ECO:0000313" key="7">
    <source>
        <dbReference type="Proteomes" id="UP000180088"/>
    </source>
</evidence>
<dbReference type="EMBL" id="MKCS01000001">
    <property type="protein sequence ID" value="OHX14678.1"/>
    <property type="molecule type" value="Genomic_DNA"/>
</dbReference>
<evidence type="ECO:0000256" key="1">
    <source>
        <dbReference type="ARBA" id="ARBA00022553"/>
    </source>
</evidence>
<dbReference type="GO" id="GO:0000160">
    <property type="term" value="P:phosphorelay signal transduction system"/>
    <property type="evidence" value="ECO:0007669"/>
    <property type="project" value="UniProtKB-KW"/>
</dbReference>
<dbReference type="STRING" id="1903179.BI347_15055"/>
<dbReference type="Proteomes" id="UP000180088">
    <property type="component" value="Unassembled WGS sequence"/>
</dbReference>
<dbReference type="Pfam" id="PF00072">
    <property type="entry name" value="Response_reg"/>
    <property type="match status" value="1"/>
</dbReference>
<dbReference type="InterPro" id="IPR011006">
    <property type="entry name" value="CheY-like_superfamily"/>
</dbReference>
<dbReference type="PANTHER" id="PTHR45339">
    <property type="entry name" value="HYBRID SIGNAL TRANSDUCTION HISTIDINE KINASE J"/>
    <property type="match status" value="1"/>
</dbReference>
<name>A0A1S1X5B6_9NEIS</name>
<comment type="caution">
    <text evidence="5">The sequence shown here is derived from an EMBL/GenBank/DDBJ whole genome shotgun (WGS) entry which is preliminary data.</text>
</comment>
<gene>
    <name evidence="6" type="ORF">BI344_21860</name>
    <name evidence="5" type="ORF">BI347_15055</name>
</gene>
<evidence type="ECO:0000313" key="6">
    <source>
        <dbReference type="EMBL" id="OHX16006.1"/>
    </source>
</evidence>
<dbReference type="PANTHER" id="PTHR45339:SF1">
    <property type="entry name" value="HYBRID SIGNAL TRANSDUCTION HISTIDINE KINASE J"/>
    <property type="match status" value="1"/>
</dbReference>
<dbReference type="InterPro" id="IPR001789">
    <property type="entry name" value="Sig_transdc_resp-reg_receiver"/>
</dbReference>
<feature type="domain" description="Response regulatory" evidence="4">
    <location>
        <begin position="8"/>
        <end position="124"/>
    </location>
</feature>
<dbReference type="SMART" id="SM00448">
    <property type="entry name" value="REC"/>
    <property type="match status" value="1"/>
</dbReference>
<evidence type="ECO:0000256" key="3">
    <source>
        <dbReference type="PROSITE-ProRule" id="PRU00169"/>
    </source>
</evidence>
<dbReference type="Gene3D" id="3.40.50.2300">
    <property type="match status" value="1"/>
</dbReference>
<accession>A0A1S1X5B6</accession>
<proteinExistence type="predicted"/>
<organism evidence="5 7">
    <name type="scientific">Chromobacterium sphagni</name>
    <dbReference type="NCBI Taxonomy" id="1903179"/>
    <lineage>
        <taxon>Bacteria</taxon>
        <taxon>Pseudomonadati</taxon>
        <taxon>Pseudomonadota</taxon>
        <taxon>Betaproteobacteria</taxon>
        <taxon>Neisseriales</taxon>
        <taxon>Chromobacteriaceae</taxon>
        <taxon>Chromobacterium</taxon>
    </lineage>
</organism>
<keyword evidence="2" id="KW-0902">Two-component regulatory system</keyword>
<dbReference type="EMBL" id="MKCT01000089">
    <property type="protein sequence ID" value="OHX16006.1"/>
    <property type="molecule type" value="Genomic_DNA"/>
</dbReference>
<dbReference type="AlphaFoldDB" id="A0A1S1X5B6"/>
<protein>
    <recommendedName>
        <fullName evidence="4">Response regulatory domain-containing protein</fullName>
    </recommendedName>
</protein>
<sequence>MALDEAACILLVEDNPLNQALLEQMLEWLERSADLAENGQQAVAMALSGQYRLILMDIQMPVMNGLEATYQIRHSPLASQPKIVAMTANAFVEDKQRCLEAGMNGMLVKPFRLQDLEQVIHTYLDED</sequence>
<evidence type="ECO:0000313" key="5">
    <source>
        <dbReference type="EMBL" id="OHX14678.1"/>
    </source>
</evidence>
<reference evidence="7 8" key="1">
    <citation type="submission" date="2016-09" db="EMBL/GenBank/DDBJ databases">
        <title>Chromobacterium muskegensis sp. nov., an insecticidal bacterium isolated from Sphagnum bogs.</title>
        <authorList>
            <person name="Sparks M.E."/>
            <person name="Blackburn M.B."/>
            <person name="Gundersen-Rindal D.E."/>
            <person name="Mitchell A."/>
            <person name="Farrar R."/>
            <person name="Kuhar D."/>
        </authorList>
    </citation>
    <scope>NUCLEOTIDE SEQUENCE [LARGE SCALE GENOMIC DNA]</scope>
    <source>
        <strain evidence="6 8">14B-1</strain>
        <strain evidence="5 7">37-2</strain>
    </source>
</reference>
<evidence type="ECO:0000256" key="2">
    <source>
        <dbReference type="ARBA" id="ARBA00023012"/>
    </source>
</evidence>
<dbReference type="Proteomes" id="UP000180280">
    <property type="component" value="Unassembled WGS sequence"/>
</dbReference>
<dbReference type="PROSITE" id="PS50110">
    <property type="entry name" value="RESPONSE_REGULATORY"/>
    <property type="match status" value="1"/>
</dbReference>